<dbReference type="AlphaFoldDB" id="A0A6J4Q2K1"/>
<feature type="non-terminal residue" evidence="2">
    <location>
        <position position="136"/>
    </location>
</feature>
<gene>
    <name evidence="2" type="ORF">AVDCRST_MAG66-3178</name>
</gene>
<sequence length="136" mass="14638">DVRPPARGALPGGRRAGCRIQRLVPGMVRRRDDRVPRPPRAALPGDARHRPRRAARPLRDRLDGRRAVPGRAGRRGGHGPPRPHVVRAGLRRAARWRAGLLGPHRLRGGGDGRLGQAPDPAGHRRGPGRAGPAAPL</sequence>
<accession>A0A6J4Q2K1</accession>
<feature type="region of interest" description="Disordered" evidence="1">
    <location>
        <begin position="1"/>
        <end position="136"/>
    </location>
</feature>
<feature type="non-terminal residue" evidence="2">
    <location>
        <position position="1"/>
    </location>
</feature>
<protein>
    <submittedName>
        <fullName evidence="2">Thioesterase superfamily protein</fullName>
    </submittedName>
</protein>
<reference evidence="2" key="1">
    <citation type="submission" date="2020-02" db="EMBL/GenBank/DDBJ databases">
        <authorList>
            <person name="Meier V. D."/>
        </authorList>
    </citation>
    <scope>NUCLEOTIDE SEQUENCE</scope>
    <source>
        <strain evidence="2">AVDCRST_MAG66</strain>
    </source>
</reference>
<feature type="compositionally biased region" description="Basic and acidic residues" evidence="1">
    <location>
        <begin position="57"/>
        <end position="66"/>
    </location>
</feature>
<name>A0A6J4Q2K1_9PSEU</name>
<proteinExistence type="predicted"/>
<evidence type="ECO:0000313" key="2">
    <source>
        <dbReference type="EMBL" id="CAA9429046.1"/>
    </source>
</evidence>
<dbReference type="EMBL" id="CADCUS010000459">
    <property type="protein sequence ID" value="CAA9429046.1"/>
    <property type="molecule type" value="Genomic_DNA"/>
</dbReference>
<organism evidence="2">
    <name type="scientific">uncultured Pseudonocardia sp</name>
    <dbReference type="NCBI Taxonomy" id="211455"/>
    <lineage>
        <taxon>Bacteria</taxon>
        <taxon>Bacillati</taxon>
        <taxon>Actinomycetota</taxon>
        <taxon>Actinomycetes</taxon>
        <taxon>Pseudonocardiales</taxon>
        <taxon>Pseudonocardiaceae</taxon>
        <taxon>Pseudonocardia</taxon>
        <taxon>environmental samples</taxon>
    </lineage>
</organism>
<evidence type="ECO:0000256" key="1">
    <source>
        <dbReference type="SAM" id="MobiDB-lite"/>
    </source>
</evidence>